<sequence length="599" mass="67877">MDNAVNYQGTDVPGKQYHDDPSLSNMENAAHAESSTNEISTFVDDASSTRPPIVFDMQNDPLFKRVEEVEDKAHSLTDTYSGCVELPVGQEDVTDVIPDTCLEYGDHDVIEYTCRKNAIVTCSNKDAGKPMPIDLNFFNTSGDSGFSERKLSTYVYRFGNSGNNNRDPSGSCEWYYNYVNFYVADKEQIHSIRLKGGAYDDWVFVKFNGNNIFSAIGDSVYNDDISGSYKCERGFFGIPTNKIQPMKPHVRDGWNRIYVRNQVTGTGQVRLDIEIRVLEPCGFDTDYQTTCPSGEYAHQGELVSSQCVEGAGTRYIGVFPYYRYCWAWDQTYTRNSDPNYTREEKCDLLLQQGCVTDSSTCTEFDQALGYCKIREHQFRCFNTHSAETVTMCGDTLICSGGDCGAEYQQYEEATDDFKKATATFEAAKAVGKSYSEDLNIFKGKAYSCEKDNMYDTKDCCKDSGWATGIFTSCSTDEKQLGIAREDGRAFQTHYWEWRRKVLGETVEKWSYRSFCVYPNKLGRIIMEQAYQQIGHIVEGKKTPDCRGLTEEELETLDFESIDLSEFYEDVMNNKDSASMPAVDALKRRLESQIQSMEGS</sequence>
<dbReference type="Pfam" id="PF06986">
    <property type="entry name" value="F_T4SS_TraN"/>
    <property type="match status" value="1"/>
</dbReference>
<evidence type="ECO:0000256" key="1">
    <source>
        <dbReference type="SAM" id="MobiDB-lite"/>
    </source>
</evidence>
<dbReference type="EMBL" id="AAQH01000030">
    <property type="protein sequence ID" value="EAT10863.1"/>
    <property type="molecule type" value="Genomic_DNA"/>
</dbReference>
<protein>
    <recommendedName>
        <fullName evidence="4">Conjugal transfer mating pair stabilization protein TraN</fullName>
    </recommendedName>
</protein>
<keyword evidence="3" id="KW-1185">Reference proteome</keyword>
<dbReference type="Proteomes" id="UP000004263">
    <property type="component" value="Unassembled WGS sequence"/>
</dbReference>
<evidence type="ECO:0008006" key="4">
    <source>
        <dbReference type="Google" id="ProtNLM"/>
    </source>
</evidence>
<feature type="region of interest" description="Disordered" evidence="1">
    <location>
        <begin position="1"/>
        <end position="24"/>
    </location>
</feature>
<evidence type="ECO:0000313" key="2">
    <source>
        <dbReference type="EMBL" id="EAT10863.1"/>
    </source>
</evidence>
<proteinExistence type="predicted"/>
<dbReference type="STRING" id="207949.RED65_01953"/>
<evidence type="ECO:0000313" key="3">
    <source>
        <dbReference type="Proteomes" id="UP000004263"/>
    </source>
</evidence>
<reference evidence="2 3" key="1">
    <citation type="submission" date="2006-03" db="EMBL/GenBank/DDBJ databases">
        <authorList>
            <person name="Pinhassi J."/>
            <person name="Pedros-Alio C."/>
            <person name="Ferriera S."/>
            <person name="Johnson J."/>
            <person name="Kravitz S."/>
            <person name="Halpern A."/>
            <person name="Remington K."/>
            <person name="Beeson K."/>
            <person name="Tran B."/>
            <person name="Rogers Y.-H."/>
            <person name="Friedman R."/>
            <person name="Venter J.C."/>
        </authorList>
    </citation>
    <scope>NUCLEOTIDE SEQUENCE [LARGE SCALE GENOMIC DNA]</scope>
    <source>
        <strain evidence="2 3">RED65</strain>
    </source>
</reference>
<accession>Q1MY33</accession>
<gene>
    <name evidence="2" type="ORF">RED65_01953</name>
</gene>
<name>Q1MY33_9GAMM</name>
<organism evidence="2 3">
    <name type="scientific">Bermanella marisrubri</name>
    <dbReference type="NCBI Taxonomy" id="207949"/>
    <lineage>
        <taxon>Bacteria</taxon>
        <taxon>Pseudomonadati</taxon>
        <taxon>Pseudomonadota</taxon>
        <taxon>Gammaproteobacteria</taxon>
        <taxon>Oceanospirillales</taxon>
        <taxon>Oceanospirillaceae</taxon>
        <taxon>Bermanella</taxon>
    </lineage>
</organism>
<comment type="caution">
    <text evidence="2">The sequence shown here is derived from an EMBL/GenBank/DDBJ whole genome shotgun (WGS) entry which is preliminary data.</text>
</comment>
<dbReference type="HOGENOM" id="CLU_455396_0_0_6"/>
<dbReference type="AlphaFoldDB" id="Q1MY33"/>
<dbReference type="InterPro" id="IPR014121">
    <property type="entry name" value="TraN_Ftype"/>
</dbReference>